<dbReference type="Gene3D" id="3.40.50.300">
    <property type="entry name" value="P-loop containing nucleotide triphosphate hydrolases"/>
    <property type="match status" value="1"/>
</dbReference>
<sequence length="465" mass="52403">METPFKEIADSYKTTVHKRILIVEDQFIEAHDLQLILEKANYEVIGIVRSVDQALEILETQKPDLVLLDIMLKGDKNGIELAHILRKKCIGFIFISANSSKQILDKAKTTHPFGFIVKPFREQDILTTLEIAFFRLDYSLESQLLQQSELKNNITDLIRSNLNIEDALPAFAKIIQTFVTFDYLEVGFENTDQYSNLGIIRKNIGQYQIITVQKLSQITEIPLKELNETYRKSSIAIVPGVYSEESLIKNFQAAPIKGLISHNFGIKSYLVFPLSIGDSNHFSFTFYSRNFNAYSDENLKLLATLESSLSQLIARFYSIEQKSYVKKIKPLQKEEAKIAETGFEGIIGDSSQMLTVFNYIKRVAPSDTSVLILGESGTGKEKIAQNIHALSSRKDKPLVIINCGAIPENLAESLFFGHEKGSFTGALERRIGKFELANGGTIFLDEIGEMSPALQVKLLRVLQEN</sequence>
<dbReference type="Gene3D" id="3.30.450.40">
    <property type="match status" value="1"/>
</dbReference>
<dbReference type="SMART" id="SM00448">
    <property type="entry name" value="REC"/>
    <property type="match status" value="1"/>
</dbReference>
<feature type="domain" description="Response regulatory" evidence="5">
    <location>
        <begin position="19"/>
        <end position="133"/>
    </location>
</feature>
<keyword evidence="1" id="KW-0547">Nucleotide-binding</keyword>
<dbReference type="InterPro" id="IPR002078">
    <property type="entry name" value="Sigma_54_int"/>
</dbReference>
<name>A0A434A5B2_9FLAO</name>
<dbReference type="InterPro" id="IPR029016">
    <property type="entry name" value="GAF-like_dom_sf"/>
</dbReference>
<dbReference type="PROSITE" id="PS50045">
    <property type="entry name" value="SIGMA54_INTERACT_4"/>
    <property type="match status" value="1"/>
</dbReference>
<evidence type="ECO:0000313" key="7">
    <source>
        <dbReference type="Proteomes" id="UP000288102"/>
    </source>
</evidence>
<evidence type="ECO:0000259" key="5">
    <source>
        <dbReference type="PROSITE" id="PS50110"/>
    </source>
</evidence>
<dbReference type="GO" id="GO:0000160">
    <property type="term" value="P:phosphorelay signal transduction system"/>
    <property type="evidence" value="ECO:0007669"/>
    <property type="project" value="InterPro"/>
</dbReference>
<keyword evidence="2" id="KW-0067">ATP-binding</keyword>
<dbReference type="CDD" id="cd00009">
    <property type="entry name" value="AAA"/>
    <property type="match status" value="1"/>
</dbReference>
<dbReference type="AlphaFoldDB" id="A0A434A5B2"/>
<dbReference type="InterPro" id="IPR011006">
    <property type="entry name" value="CheY-like_superfamily"/>
</dbReference>
<gene>
    <name evidence="6" type="ORF">D0817_15265</name>
</gene>
<dbReference type="SUPFAM" id="SSF55781">
    <property type="entry name" value="GAF domain-like"/>
    <property type="match status" value="1"/>
</dbReference>
<dbReference type="SUPFAM" id="SSF52172">
    <property type="entry name" value="CheY-like"/>
    <property type="match status" value="1"/>
</dbReference>
<feature type="domain" description="Sigma-54 factor interaction" evidence="4">
    <location>
        <begin position="346"/>
        <end position="465"/>
    </location>
</feature>
<protein>
    <submittedName>
        <fullName evidence="6">Response regulator</fullName>
    </submittedName>
</protein>
<dbReference type="InterPro" id="IPR027417">
    <property type="entry name" value="P-loop_NTPase"/>
</dbReference>
<dbReference type="InterPro" id="IPR025943">
    <property type="entry name" value="Sigma_54_int_dom_ATP-bd_2"/>
</dbReference>
<comment type="caution">
    <text evidence="6">The sequence shown here is derived from an EMBL/GenBank/DDBJ whole genome shotgun (WGS) entry which is preliminary data.</text>
</comment>
<dbReference type="GO" id="GO:0005524">
    <property type="term" value="F:ATP binding"/>
    <property type="evidence" value="ECO:0007669"/>
    <property type="project" value="UniProtKB-KW"/>
</dbReference>
<keyword evidence="3" id="KW-0597">Phosphoprotein</keyword>
<dbReference type="Proteomes" id="UP000288102">
    <property type="component" value="Unassembled WGS sequence"/>
</dbReference>
<dbReference type="SUPFAM" id="SSF52540">
    <property type="entry name" value="P-loop containing nucleoside triphosphate hydrolases"/>
    <property type="match status" value="1"/>
</dbReference>
<dbReference type="Pfam" id="PF00158">
    <property type="entry name" value="Sigma54_activat"/>
    <property type="match status" value="1"/>
</dbReference>
<keyword evidence="7" id="KW-1185">Reference proteome</keyword>
<dbReference type="Gene3D" id="3.40.50.2300">
    <property type="match status" value="1"/>
</dbReference>
<reference evidence="7" key="1">
    <citation type="journal article" date="2019" name="Syst. Appl. Microbiol.">
        <title>Flavobacterium circumlabens sp. nov. and Flavobacterium cupreum sp. nov., two psychrotrophic species isolated from Antarctic environmental samples.</title>
        <authorList>
            <person name="Kralova S."/>
            <person name="Busse H.-J."/>
            <person name="Svec P."/>
            <person name="Maslanova I."/>
            <person name="Stankova E."/>
            <person name="Bartak M."/>
            <person name="Sedlacek I."/>
        </authorList>
    </citation>
    <scope>NUCLEOTIDE SEQUENCE [LARGE SCALE GENOMIC DNA]</scope>
    <source>
        <strain evidence="7">CCM 8825</strain>
    </source>
</reference>
<evidence type="ECO:0000259" key="4">
    <source>
        <dbReference type="PROSITE" id="PS50045"/>
    </source>
</evidence>
<proteinExistence type="predicted"/>
<feature type="modified residue" description="4-aspartylphosphate" evidence="3">
    <location>
        <position position="69"/>
    </location>
</feature>
<accession>A0A434A5B2</accession>
<organism evidence="6 7">
    <name type="scientific">Flavobacterium cupreum</name>
    <dbReference type="NCBI Taxonomy" id="2133766"/>
    <lineage>
        <taxon>Bacteria</taxon>
        <taxon>Pseudomonadati</taxon>
        <taxon>Bacteroidota</taxon>
        <taxon>Flavobacteriia</taxon>
        <taxon>Flavobacteriales</taxon>
        <taxon>Flavobacteriaceae</taxon>
        <taxon>Flavobacterium</taxon>
    </lineage>
</organism>
<dbReference type="PROSITE" id="PS00675">
    <property type="entry name" value="SIGMA54_INTERACT_1"/>
    <property type="match status" value="1"/>
</dbReference>
<dbReference type="OrthoDB" id="9782110at2"/>
<dbReference type="PANTHER" id="PTHR32071">
    <property type="entry name" value="TRANSCRIPTIONAL REGULATORY PROTEIN"/>
    <property type="match status" value="1"/>
</dbReference>
<evidence type="ECO:0000313" key="6">
    <source>
        <dbReference type="EMBL" id="RUT69536.1"/>
    </source>
</evidence>
<evidence type="ECO:0000256" key="2">
    <source>
        <dbReference type="ARBA" id="ARBA00022840"/>
    </source>
</evidence>
<dbReference type="InterPro" id="IPR001789">
    <property type="entry name" value="Sig_transdc_resp-reg_receiver"/>
</dbReference>
<dbReference type="GO" id="GO:0006355">
    <property type="term" value="P:regulation of DNA-templated transcription"/>
    <property type="evidence" value="ECO:0007669"/>
    <property type="project" value="InterPro"/>
</dbReference>
<dbReference type="PROSITE" id="PS00676">
    <property type="entry name" value="SIGMA54_INTERACT_2"/>
    <property type="match status" value="1"/>
</dbReference>
<dbReference type="EMBL" id="QWDM01000009">
    <property type="protein sequence ID" value="RUT69536.1"/>
    <property type="molecule type" value="Genomic_DNA"/>
</dbReference>
<dbReference type="CDD" id="cd17534">
    <property type="entry name" value="REC_DC-like"/>
    <property type="match status" value="1"/>
</dbReference>
<evidence type="ECO:0000256" key="3">
    <source>
        <dbReference type="PROSITE-ProRule" id="PRU00169"/>
    </source>
</evidence>
<evidence type="ECO:0000256" key="1">
    <source>
        <dbReference type="ARBA" id="ARBA00022741"/>
    </source>
</evidence>
<dbReference type="Pfam" id="PF00072">
    <property type="entry name" value="Response_reg"/>
    <property type="match status" value="1"/>
</dbReference>
<dbReference type="PROSITE" id="PS50110">
    <property type="entry name" value="RESPONSE_REGULATORY"/>
    <property type="match status" value="1"/>
</dbReference>
<dbReference type="InterPro" id="IPR025662">
    <property type="entry name" value="Sigma_54_int_dom_ATP-bd_1"/>
</dbReference>